<gene>
    <name evidence="3" type="ORF">ACFSOY_00275</name>
</gene>
<organism evidence="3 4">
    <name type="scientific">Tumebacillus lipolyticus</name>
    <dbReference type="NCBI Taxonomy" id="1280370"/>
    <lineage>
        <taxon>Bacteria</taxon>
        <taxon>Bacillati</taxon>
        <taxon>Bacillota</taxon>
        <taxon>Bacilli</taxon>
        <taxon>Bacillales</taxon>
        <taxon>Alicyclobacillaceae</taxon>
        <taxon>Tumebacillus</taxon>
    </lineage>
</organism>
<dbReference type="Proteomes" id="UP001597343">
    <property type="component" value="Unassembled WGS sequence"/>
</dbReference>
<sequence>MVAKWLFRLARSRMMGKFVGYWFQYGSLLLPVKKVFTSSEVVSFFHPRPSYPNHLLLVPKRAIRSLNELAQRDHHRFFLAILAAAREVASQRGMSDYVLCSNGGARQEVMQVHFHLFAGNGWANAPQDLGSVLLEDDRVIACDHPQASWETHLVIESKQRLWEDVIEALPAVVESRRLLENGYTVVVPPAGDGALHLIAGKWRGDSA</sequence>
<comment type="caution">
    <text evidence="1">Lacks conserved residue(s) required for the propagation of feature annotation.</text>
</comment>
<dbReference type="PANTHER" id="PTHR46648">
    <property type="entry name" value="HIT FAMILY PROTEIN 1"/>
    <property type="match status" value="1"/>
</dbReference>
<dbReference type="SUPFAM" id="SSF54197">
    <property type="entry name" value="HIT-like"/>
    <property type="match status" value="1"/>
</dbReference>
<keyword evidence="4" id="KW-1185">Reference proteome</keyword>
<evidence type="ECO:0000313" key="4">
    <source>
        <dbReference type="Proteomes" id="UP001597343"/>
    </source>
</evidence>
<comment type="caution">
    <text evidence="3">The sequence shown here is derived from an EMBL/GenBank/DDBJ whole genome shotgun (WGS) entry which is preliminary data.</text>
</comment>
<protein>
    <submittedName>
        <fullName evidence="3">HIT domain-containing protein</fullName>
    </submittedName>
</protein>
<dbReference type="Pfam" id="PF01230">
    <property type="entry name" value="HIT"/>
    <property type="match status" value="1"/>
</dbReference>
<reference evidence="4" key="1">
    <citation type="journal article" date="2019" name="Int. J. Syst. Evol. Microbiol.">
        <title>The Global Catalogue of Microorganisms (GCM) 10K type strain sequencing project: providing services to taxonomists for standard genome sequencing and annotation.</title>
        <authorList>
            <consortium name="The Broad Institute Genomics Platform"/>
            <consortium name="The Broad Institute Genome Sequencing Center for Infectious Disease"/>
            <person name="Wu L."/>
            <person name="Ma J."/>
        </authorList>
    </citation>
    <scope>NUCLEOTIDE SEQUENCE [LARGE SCALE GENOMIC DNA]</scope>
    <source>
        <strain evidence="4">CGMCC 1.13574</strain>
    </source>
</reference>
<accession>A0ABW4ZRZ7</accession>
<feature type="domain" description="HIT" evidence="2">
    <location>
        <begin position="21"/>
        <end position="127"/>
    </location>
</feature>
<dbReference type="InterPro" id="IPR011146">
    <property type="entry name" value="HIT-like"/>
</dbReference>
<evidence type="ECO:0000313" key="3">
    <source>
        <dbReference type="EMBL" id="MFD2168453.1"/>
    </source>
</evidence>
<evidence type="ECO:0000256" key="1">
    <source>
        <dbReference type="PROSITE-ProRule" id="PRU00464"/>
    </source>
</evidence>
<dbReference type="EMBL" id="JBHUIO010000002">
    <property type="protein sequence ID" value="MFD2168453.1"/>
    <property type="molecule type" value="Genomic_DNA"/>
</dbReference>
<proteinExistence type="predicted"/>
<dbReference type="InterPro" id="IPR001310">
    <property type="entry name" value="Histidine_triad_HIT"/>
</dbReference>
<dbReference type="PROSITE" id="PS51084">
    <property type="entry name" value="HIT_2"/>
    <property type="match status" value="1"/>
</dbReference>
<dbReference type="InterPro" id="IPR036265">
    <property type="entry name" value="HIT-like_sf"/>
</dbReference>
<dbReference type="RefSeq" id="WP_386043186.1">
    <property type="nucleotide sequence ID" value="NZ_JBHUIO010000002.1"/>
</dbReference>
<name>A0ABW4ZRZ7_9BACL</name>
<dbReference type="PANTHER" id="PTHR46648:SF1">
    <property type="entry name" value="ADENOSINE 5'-MONOPHOSPHORAMIDASE HNT1"/>
    <property type="match status" value="1"/>
</dbReference>
<evidence type="ECO:0000259" key="2">
    <source>
        <dbReference type="PROSITE" id="PS51084"/>
    </source>
</evidence>
<dbReference type="Gene3D" id="3.30.428.10">
    <property type="entry name" value="HIT-like"/>
    <property type="match status" value="1"/>
</dbReference>